<dbReference type="InterPro" id="IPR018181">
    <property type="entry name" value="Heat_shock_70_CS"/>
</dbReference>
<dbReference type="Gene3D" id="2.60.34.10">
    <property type="entry name" value="Substrate Binding Domain Of DNAk, Chain A, domain 1"/>
    <property type="match status" value="1"/>
</dbReference>
<dbReference type="GO" id="GO:0005524">
    <property type="term" value="F:ATP binding"/>
    <property type="evidence" value="ECO:0007669"/>
    <property type="project" value="UniProtKB-KW"/>
</dbReference>
<dbReference type="Pfam" id="PF00012">
    <property type="entry name" value="HSP70"/>
    <property type="match status" value="1"/>
</dbReference>
<dbReference type="InterPro" id="IPR013126">
    <property type="entry name" value="Hsp_70_fam"/>
</dbReference>
<evidence type="ECO:0000313" key="4">
    <source>
        <dbReference type="Proteomes" id="UP000807353"/>
    </source>
</evidence>
<evidence type="ECO:0000256" key="1">
    <source>
        <dbReference type="ARBA" id="ARBA00022741"/>
    </source>
</evidence>
<name>A0A9P6C7L7_9AGAR</name>
<dbReference type="Gene3D" id="3.30.420.40">
    <property type="match status" value="2"/>
</dbReference>
<dbReference type="Gene3D" id="3.90.640.10">
    <property type="entry name" value="Actin, Chain A, domain 4"/>
    <property type="match status" value="1"/>
</dbReference>
<gene>
    <name evidence="3" type="ORF">BDZ94DRAFT_1180343</name>
</gene>
<dbReference type="AlphaFoldDB" id="A0A9P6C7L7"/>
<sequence>SFENRNDFSETLTRAKFEELNIDLFNKTIKLVKKGLKDANCKKEEVNEILIVGGSTRIPRVQQLLNEFFSGKDPVREADSDNTTVHGAAIQGGILSGTGTDTNITLVDVCPHSRGIETIGGVFAILIPRNTAIPTKKSNIFTTPYDNQTSVNILVFEGEHPKTKHNNLLGSFELTGITPAPRLVPQIDVTFETDANGITQVRASDLGTYVKSITISELR</sequence>
<keyword evidence="1" id="KW-0547">Nucleotide-binding</keyword>
<evidence type="ECO:0000256" key="2">
    <source>
        <dbReference type="ARBA" id="ARBA00022840"/>
    </source>
</evidence>
<reference evidence="3" key="1">
    <citation type="submission" date="2020-11" db="EMBL/GenBank/DDBJ databases">
        <authorList>
            <consortium name="DOE Joint Genome Institute"/>
            <person name="Ahrendt S."/>
            <person name="Riley R."/>
            <person name="Andreopoulos W."/>
            <person name="Labutti K."/>
            <person name="Pangilinan J."/>
            <person name="Ruiz-Duenas F.J."/>
            <person name="Barrasa J.M."/>
            <person name="Sanchez-Garcia M."/>
            <person name="Camarero S."/>
            <person name="Miyauchi S."/>
            <person name="Serrano A."/>
            <person name="Linde D."/>
            <person name="Babiker R."/>
            <person name="Drula E."/>
            <person name="Ayuso-Fernandez I."/>
            <person name="Pacheco R."/>
            <person name="Padilla G."/>
            <person name="Ferreira P."/>
            <person name="Barriuso J."/>
            <person name="Kellner H."/>
            <person name="Castanera R."/>
            <person name="Alfaro M."/>
            <person name="Ramirez L."/>
            <person name="Pisabarro A.G."/>
            <person name="Kuo A."/>
            <person name="Tritt A."/>
            <person name="Lipzen A."/>
            <person name="He G."/>
            <person name="Yan M."/>
            <person name="Ng V."/>
            <person name="Cullen D."/>
            <person name="Martin F."/>
            <person name="Rosso M.-N."/>
            <person name="Henrissat B."/>
            <person name="Hibbett D."/>
            <person name="Martinez A.T."/>
            <person name="Grigoriev I.V."/>
        </authorList>
    </citation>
    <scope>NUCLEOTIDE SEQUENCE</scope>
    <source>
        <strain evidence="3">CBS 247.69</strain>
    </source>
</reference>
<organism evidence="3 4">
    <name type="scientific">Collybia nuda</name>
    <dbReference type="NCBI Taxonomy" id="64659"/>
    <lineage>
        <taxon>Eukaryota</taxon>
        <taxon>Fungi</taxon>
        <taxon>Dikarya</taxon>
        <taxon>Basidiomycota</taxon>
        <taxon>Agaricomycotina</taxon>
        <taxon>Agaricomycetes</taxon>
        <taxon>Agaricomycetidae</taxon>
        <taxon>Agaricales</taxon>
        <taxon>Tricholomatineae</taxon>
        <taxon>Clitocybaceae</taxon>
        <taxon>Collybia</taxon>
    </lineage>
</organism>
<protein>
    <submittedName>
        <fullName evidence="3">Heat shock protein 70 family</fullName>
    </submittedName>
</protein>
<dbReference type="GO" id="GO:0140662">
    <property type="term" value="F:ATP-dependent protein folding chaperone"/>
    <property type="evidence" value="ECO:0007669"/>
    <property type="project" value="InterPro"/>
</dbReference>
<dbReference type="InterPro" id="IPR043129">
    <property type="entry name" value="ATPase_NBD"/>
</dbReference>
<feature type="non-terminal residue" evidence="3">
    <location>
        <position position="1"/>
    </location>
</feature>
<dbReference type="InterPro" id="IPR029047">
    <property type="entry name" value="HSP70_peptide-bd_sf"/>
</dbReference>
<keyword evidence="4" id="KW-1185">Reference proteome</keyword>
<dbReference type="PRINTS" id="PR00301">
    <property type="entry name" value="HEATSHOCK70"/>
</dbReference>
<dbReference type="SUPFAM" id="SSF53067">
    <property type="entry name" value="Actin-like ATPase domain"/>
    <property type="match status" value="1"/>
</dbReference>
<dbReference type="OrthoDB" id="2689792at2759"/>
<evidence type="ECO:0000313" key="3">
    <source>
        <dbReference type="EMBL" id="KAF9455271.1"/>
    </source>
</evidence>
<proteinExistence type="predicted"/>
<comment type="caution">
    <text evidence="3">The sequence shown here is derived from an EMBL/GenBank/DDBJ whole genome shotgun (WGS) entry which is preliminary data.</text>
</comment>
<keyword evidence="3" id="KW-0346">Stress response</keyword>
<dbReference type="PROSITE" id="PS01036">
    <property type="entry name" value="HSP70_3"/>
    <property type="match status" value="1"/>
</dbReference>
<accession>A0A9P6C7L7</accession>
<keyword evidence="2" id="KW-0067">ATP-binding</keyword>
<dbReference type="EMBL" id="MU150829">
    <property type="protein sequence ID" value="KAF9455271.1"/>
    <property type="molecule type" value="Genomic_DNA"/>
</dbReference>
<dbReference type="SUPFAM" id="SSF100920">
    <property type="entry name" value="Heat shock protein 70kD (HSP70), peptide-binding domain"/>
    <property type="match status" value="1"/>
</dbReference>
<dbReference type="PANTHER" id="PTHR19375">
    <property type="entry name" value="HEAT SHOCK PROTEIN 70KDA"/>
    <property type="match status" value="1"/>
</dbReference>
<dbReference type="Proteomes" id="UP000807353">
    <property type="component" value="Unassembled WGS sequence"/>
</dbReference>